<dbReference type="Proteomes" id="UP000712600">
    <property type="component" value="Unassembled WGS sequence"/>
</dbReference>
<evidence type="ECO:0000313" key="3">
    <source>
        <dbReference type="EMBL" id="KAF3585330.1"/>
    </source>
</evidence>
<comment type="caution">
    <text evidence="3">The sequence shown here is derived from an EMBL/GenBank/DDBJ whole genome shotgun (WGS) entry which is preliminary data.</text>
</comment>
<feature type="domain" description="Arabidopsis retrotransposon Orf1 C-terminal" evidence="2">
    <location>
        <begin position="93"/>
        <end position="443"/>
    </location>
</feature>
<evidence type="ECO:0000256" key="1">
    <source>
        <dbReference type="SAM" id="MobiDB-lite"/>
    </source>
</evidence>
<feature type="compositionally biased region" description="Basic residues" evidence="1">
    <location>
        <begin position="97"/>
        <end position="108"/>
    </location>
</feature>
<evidence type="ECO:0000313" key="4">
    <source>
        <dbReference type="Proteomes" id="UP000712600"/>
    </source>
</evidence>
<protein>
    <recommendedName>
        <fullName evidence="2">Arabidopsis retrotransposon Orf1 C-terminal domain-containing protein</fullName>
    </recommendedName>
</protein>
<gene>
    <name evidence="3" type="ORF">F2Q69_00029037</name>
</gene>
<proteinExistence type="predicted"/>
<feature type="compositionally biased region" description="Acidic residues" evidence="1">
    <location>
        <begin position="434"/>
        <end position="444"/>
    </location>
</feature>
<accession>A0A8S9RX23</accession>
<dbReference type="EMBL" id="QGKX02000088">
    <property type="protein sequence ID" value="KAF3585330.1"/>
    <property type="molecule type" value="Genomic_DNA"/>
</dbReference>
<feature type="region of interest" description="Disordered" evidence="1">
    <location>
        <begin position="427"/>
        <end position="461"/>
    </location>
</feature>
<sequence>MQFEMDELLKKPMLDGQTFEIDEGIDQLQPREGMIEEILTEDPLELALVRADAEQSVVNIDADGYAKMLDSARIHFTIFNRWHALSNQPRERERPARAVRHPRKHNNKPPRPTHGPDKGTVARYNALLRVDMLPTRFCHAETLADLGIDEDVFETLHAIGIAPLCYTTHELYPDLARQVLATATITYEDSNAPSYANCSFSFMADGEYCSLFLDKLNEMYETANEPKGVAVAKKFSPSNAFWDCIANGNFTPGKAYQSQIRNPALRVIAQIISNLLFAKELTSKVTNGELQTLYVGIEDEIRASGSGIPIQKVKTNPGFNFVTMICERRHCLMHGSNKKDRSCSLLTPLFKHFGIDLRKYSVNKEVQYLDIKYLMACHIMRDAETYNFFDKTGTQLFTKLPHPEITRFSVFDNIRFLPPPELLCTDPRAAAPDADMEDVEDITPESEPSYDLGVLADVTDD</sequence>
<dbReference type="Pfam" id="PF03078">
    <property type="entry name" value="ATHILA"/>
    <property type="match status" value="1"/>
</dbReference>
<name>A0A8S9RX23_BRACR</name>
<dbReference type="AlphaFoldDB" id="A0A8S9RX23"/>
<evidence type="ECO:0000259" key="2">
    <source>
        <dbReference type="Pfam" id="PF03078"/>
    </source>
</evidence>
<reference evidence="3" key="1">
    <citation type="submission" date="2019-12" db="EMBL/GenBank/DDBJ databases">
        <title>Genome sequencing and annotation of Brassica cretica.</title>
        <authorList>
            <person name="Studholme D.J."/>
            <person name="Sarris P."/>
        </authorList>
    </citation>
    <scope>NUCLEOTIDE SEQUENCE</scope>
    <source>
        <strain evidence="3">PFS-109/04</strain>
        <tissue evidence="3">Leaf</tissue>
    </source>
</reference>
<organism evidence="3 4">
    <name type="scientific">Brassica cretica</name>
    <name type="common">Mustard</name>
    <dbReference type="NCBI Taxonomy" id="69181"/>
    <lineage>
        <taxon>Eukaryota</taxon>
        <taxon>Viridiplantae</taxon>
        <taxon>Streptophyta</taxon>
        <taxon>Embryophyta</taxon>
        <taxon>Tracheophyta</taxon>
        <taxon>Spermatophyta</taxon>
        <taxon>Magnoliopsida</taxon>
        <taxon>eudicotyledons</taxon>
        <taxon>Gunneridae</taxon>
        <taxon>Pentapetalae</taxon>
        <taxon>rosids</taxon>
        <taxon>malvids</taxon>
        <taxon>Brassicales</taxon>
        <taxon>Brassicaceae</taxon>
        <taxon>Brassiceae</taxon>
        <taxon>Brassica</taxon>
    </lineage>
</organism>
<dbReference type="InterPro" id="IPR004312">
    <property type="entry name" value="ATHILA_Orf1_C"/>
</dbReference>
<feature type="region of interest" description="Disordered" evidence="1">
    <location>
        <begin position="87"/>
        <end position="119"/>
    </location>
</feature>